<feature type="domain" description="Sigma 54 modulation/S30EA ribosomal protein C-terminal" evidence="3">
    <location>
        <begin position="136"/>
        <end position="186"/>
    </location>
</feature>
<dbReference type="Pfam" id="PF16321">
    <property type="entry name" value="Ribosom_S30AE_C"/>
    <property type="match status" value="2"/>
</dbReference>
<dbReference type="InterPro" id="IPR050574">
    <property type="entry name" value="HPF/YfiA_ribosome-assoc"/>
</dbReference>
<evidence type="ECO:0000256" key="2">
    <source>
        <dbReference type="SAM" id="MobiDB-lite"/>
    </source>
</evidence>
<keyword evidence="1" id="KW-0810">Translation regulation</keyword>
<comment type="caution">
    <text evidence="4">The sequence shown here is derived from an EMBL/GenBank/DDBJ whole genome shotgun (WGS) entry which is preliminary data.</text>
</comment>
<evidence type="ECO:0000256" key="1">
    <source>
        <dbReference type="ARBA" id="ARBA00022845"/>
    </source>
</evidence>
<accession>A0A1X1WCU1</accession>
<dbReference type="RefSeq" id="WP_085177063.1">
    <property type="nucleotide sequence ID" value="NZ_LQPC01000047.1"/>
</dbReference>
<dbReference type="Gene3D" id="3.30.505.50">
    <property type="entry name" value="Sigma 54 modulation/S30EA ribosomal protein, C-terminal domain"/>
    <property type="match status" value="2"/>
</dbReference>
<name>A0A1X1WCU1_MYCIR</name>
<feature type="domain" description="Sigma 54 modulation/S30EA ribosomal protein C-terminal" evidence="3">
    <location>
        <begin position="212"/>
        <end position="257"/>
    </location>
</feature>
<gene>
    <name evidence="4" type="ORF">AWC12_22960</name>
</gene>
<dbReference type="Proteomes" id="UP000193622">
    <property type="component" value="Unassembled WGS sequence"/>
</dbReference>
<dbReference type="InterPro" id="IPR038416">
    <property type="entry name" value="Ribosom_S30AE_C_sf"/>
</dbReference>
<dbReference type="Gene3D" id="3.30.160.100">
    <property type="entry name" value="Ribosome hibernation promotion factor-like"/>
    <property type="match status" value="1"/>
</dbReference>
<dbReference type="SUPFAM" id="SSF69754">
    <property type="entry name" value="Ribosome binding protein Y (YfiA homologue)"/>
    <property type="match status" value="1"/>
</dbReference>
<dbReference type="EMBL" id="LQPC01000047">
    <property type="protein sequence ID" value="ORV84322.1"/>
    <property type="molecule type" value="Genomic_DNA"/>
</dbReference>
<protein>
    <submittedName>
        <fullName evidence="4">Integrase</fullName>
    </submittedName>
</protein>
<dbReference type="Pfam" id="PF02482">
    <property type="entry name" value="Ribosomal_S30AE"/>
    <property type="match status" value="1"/>
</dbReference>
<dbReference type="PANTHER" id="PTHR33231">
    <property type="entry name" value="30S RIBOSOMAL PROTEIN"/>
    <property type="match status" value="1"/>
</dbReference>
<dbReference type="InterPro" id="IPR036567">
    <property type="entry name" value="RHF-like"/>
</dbReference>
<dbReference type="InterPro" id="IPR032528">
    <property type="entry name" value="Ribosom_S30AE_C"/>
</dbReference>
<dbReference type="AlphaFoldDB" id="A0A1X1WCU1"/>
<feature type="region of interest" description="Disordered" evidence="2">
    <location>
        <begin position="104"/>
        <end position="131"/>
    </location>
</feature>
<dbReference type="InterPro" id="IPR003489">
    <property type="entry name" value="RHF/RaiA"/>
</dbReference>
<proteinExistence type="predicted"/>
<dbReference type="GO" id="GO:0045900">
    <property type="term" value="P:negative regulation of translational elongation"/>
    <property type="evidence" value="ECO:0007669"/>
    <property type="project" value="TreeGrafter"/>
</dbReference>
<dbReference type="PANTHER" id="PTHR33231:SF1">
    <property type="entry name" value="30S RIBOSOMAL PROTEIN"/>
    <property type="match status" value="1"/>
</dbReference>
<organism evidence="4 5">
    <name type="scientific">Mycolicibacterium iranicum</name>
    <name type="common">Mycobacterium iranicum</name>
    <dbReference type="NCBI Taxonomy" id="912594"/>
    <lineage>
        <taxon>Bacteria</taxon>
        <taxon>Bacillati</taxon>
        <taxon>Actinomycetota</taxon>
        <taxon>Actinomycetes</taxon>
        <taxon>Mycobacteriales</taxon>
        <taxon>Mycobacteriaceae</taxon>
        <taxon>Mycolicibacterium</taxon>
    </lineage>
</organism>
<evidence type="ECO:0000313" key="4">
    <source>
        <dbReference type="EMBL" id="ORV84322.1"/>
    </source>
</evidence>
<reference evidence="4 5" key="1">
    <citation type="submission" date="2016-01" db="EMBL/GenBank/DDBJ databases">
        <title>The new phylogeny of the genus Mycobacterium.</title>
        <authorList>
            <person name="Tarcisio F."/>
            <person name="Conor M."/>
            <person name="Antonella G."/>
            <person name="Elisabetta G."/>
            <person name="Giulia F.S."/>
            <person name="Sara T."/>
            <person name="Anna F."/>
            <person name="Clotilde B."/>
            <person name="Roberto B."/>
            <person name="Veronica D.S."/>
            <person name="Fabio R."/>
            <person name="Monica P."/>
            <person name="Olivier J."/>
            <person name="Enrico T."/>
            <person name="Nicola S."/>
        </authorList>
    </citation>
    <scope>NUCLEOTIDE SEQUENCE [LARGE SCALE GENOMIC DNA]</scope>
    <source>
        <strain evidence="4 5">DSM 45541</strain>
    </source>
</reference>
<dbReference type="GO" id="GO:0022627">
    <property type="term" value="C:cytosolic small ribosomal subunit"/>
    <property type="evidence" value="ECO:0007669"/>
    <property type="project" value="TreeGrafter"/>
</dbReference>
<evidence type="ECO:0000259" key="3">
    <source>
        <dbReference type="Pfam" id="PF16321"/>
    </source>
</evidence>
<dbReference type="GO" id="GO:0043024">
    <property type="term" value="F:ribosomal small subunit binding"/>
    <property type="evidence" value="ECO:0007669"/>
    <property type="project" value="TreeGrafter"/>
</dbReference>
<evidence type="ECO:0000313" key="5">
    <source>
        <dbReference type="Proteomes" id="UP000193622"/>
    </source>
</evidence>
<sequence length="262" mass="28506">MSNTADTATVVDVTTHGEFPGAVEYAKAKIGSVARLTRRPMSHARVRLTRSHRAAAEKPVIAQANVDFGGRVVRAQVEADDALEAIDMLEARLRRQVEHLHHLWDPHRGPDTAPPWRKSGEPRSHAGSSAGAVGYPRVIRRKSFAMAPCTVDEAAAEMELLDYDFHLFNEIGSGAAAVLYRGGPTGHRLALVAPALAGEVAPYRLLATISPHPVPCLREEDALARLSEMNLAFLFYIDAAEGRACVLYRRYDGHYGLITPAG</sequence>